<protein>
    <submittedName>
        <fullName evidence="1">Uncharacterized protein</fullName>
    </submittedName>
</protein>
<organism evidence="1 2">
    <name type="scientific">Tistlia consotensis USBA 355</name>
    <dbReference type="NCBI Taxonomy" id="560819"/>
    <lineage>
        <taxon>Bacteria</taxon>
        <taxon>Pseudomonadati</taxon>
        <taxon>Pseudomonadota</taxon>
        <taxon>Alphaproteobacteria</taxon>
        <taxon>Rhodospirillales</taxon>
        <taxon>Rhodovibrionaceae</taxon>
        <taxon>Tistlia</taxon>
    </lineage>
</organism>
<keyword evidence="2" id="KW-1185">Reference proteome</keyword>
<name>A0A1Y6BIR6_9PROT</name>
<evidence type="ECO:0000313" key="1">
    <source>
        <dbReference type="EMBL" id="SMF11616.1"/>
    </source>
</evidence>
<evidence type="ECO:0000313" key="2">
    <source>
        <dbReference type="Proteomes" id="UP000192917"/>
    </source>
</evidence>
<proteinExistence type="predicted"/>
<dbReference type="RefSeq" id="WP_085122045.1">
    <property type="nucleotide sequence ID" value="NZ_FWZX01000005.1"/>
</dbReference>
<dbReference type="EMBL" id="FWZX01000005">
    <property type="protein sequence ID" value="SMF11616.1"/>
    <property type="molecule type" value="Genomic_DNA"/>
</dbReference>
<dbReference type="AlphaFoldDB" id="A0A1Y6BIR6"/>
<gene>
    <name evidence="1" type="ORF">SAMN05428998_10521</name>
</gene>
<dbReference type="Proteomes" id="UP000192917">
    <property type="component" value="Unassembled WGS sequence"/>
</dbReference>
<sequence length="282" mass="31794">MVEIYQTIEQHRHGLSQLHFDEDLEAAWPFTLGGTVMNRSLGQAIHQNTDYVVASQVQAYLNGFLRANRWEWNPRGYGGSGGAVLDFEQESGSCWFPAMSLELLLYAPLPYGFEQDQSEVTTREYKGAANSGFVTRHDHRRAFGLGYNIVNRNTTHLWQGYYFWGSHVVTAFDDQFYDPSYNRRYAEIDDMAFAEMARFDDSWNEAGTIRTRAVTTADLSNGPAAALDGVYVQITGGGYGTRLAERAQSENRQLGADLYDLPFAGPFDKPFDPEANYQLDLG</sequence>
<dbReference type="STRING" id="560819.SAMN05428998_10521"/>
<accession>A0A1Y6BIR6</accession>
<reference evidence="1 2" key="1">
    <citation type="submission" date="2017-04" db="EMBL/GenBank/DDBJ databases">
        <authorList>
            <person name="Afonso C.L."/>
            <person name="Miller P.J."/>
            <person name="Scott M.A."/>
            <person name="Spackman E."/>
            <person name="Goraichik I."/>
            <person name="Dimitrov K.M."/>
            <person name="Suarez D.L."/>
            <person name="Swayne D.E."/>
        </authorList>
    </citation>
    <scope>NUCLEOTIDE SEQUENCE [LARGE SCALE GENOMIC DNA]</scope>
    <source>
        <strain evidence="1 2">USBA 355</strain>
    </source>
</reference>